<protein>
    <submittedName>
        <fullName evidence="2">Uncharacterized protein</fullName>
    </submittedName>
</protein>
<name>A0ABW4A1I0_9ACTN</name>
<dbReference type="RefSeq" id="WP_378078295.1">
    <property type="nucleotide sequence ID" value="NZ_JBHTMK010000005.1"/>
</dbReference>
<dbReference type="Proteomes" id="UP001597183">
    <property type="component" value="Unassembled WGS sequence"/>
</dbReference>
<feature type="compositionally biased region" description="Basic and acidic residues" evidence="1">
    <location>
        <begin position="19"/>
        <end position="29"/>
    </location>
</feature>
<gene>
    <name evidence="2" type="ORF">ACFQ5G_03935</name>
</gene>
<dbReference type="EMBL" id="JBHTMK010000005">
    <property type="protein sequence ID" value="MFD1364492.1"/>
    <property type="molecule type" value="Genomic_DNA"/>
</dbReference>
<reference evidence="3" key="1">
    <citation type="journal article" date="2019" name="Int. J. Syst. Evol. Microbiol.">
        <title>The Global Catalogue of Microorganisms (GCM) 10K type strain sequencing project: providing services to taxonomists for standard genome sequencing and annotation.</title>
        <authorList>
            <consortium name="The Broad Institute Genomics Platform"/>
            <consortium name="The Broad Institute Genome Sequencing Center for Infectious Disease"/>
            <person name="Wu L."/>
            <person name="Ma J."/>
        </authorList>
    </citation>
    <scope>NUCLEOTIDE SEQUENCE [LARGE SCALE GENOMIC DNA]</scope>
    <source>
        <strain evidence="3">CCM 7526</strain>
    </source>
</reference>
<comment type="caution">
    <text evidence="2">The sequence shown here is derived from an EMBL/GenBank/DDBJ whole genome shotgun (WGS) entry which is preliminary data.</text>
</comment>
<proteinExistence type="predicted"/>
<keyword evidence="3" id="KW-1185">Reference proteome</keyword>
<evidence type="ECO:0000313" key="3">
    <source>
        <dbReference type="Proteomes" id="UP001597183"/>
    </source>
</evidence>
<organism evidence="2 3">
    <name type="scientific">Actinoplanes sichuanensis</name>
    <dbReference type="NCBI Taxonomy" id="512349"/>
    <lineage>
        <taxon>Bacteria</taxon>
        <taxon>Bacillati</taxon>
        <taxon>Actinomycetota</taxon>
        <taxon>Actinomycetes</taxon>
        <taxon>Micromonosporales</taxon>
        <taxon>Micromonosporaceae</taxon>
        <taxon>Actinoplanes</taxon>
    </lineage>
</organism>
<feature type="compositionally biased region" description="Pro residues" evidence="1">
    <location>
        <begin position="1"/>
        <end position="10"/>
    </location>
</feature>
<accession>A0ABW4A1I0</accession>
<evidence type="ECO:0000313" key="2">
    <source>
        <dbReference type="EMBL" id="MFD1364492.1"/>
    </source>
</evidence>
<feature type="region of interest" description="Disordered" evidence="1">
    <location>
        <begin position="1"/>
        <end position="74"/>
    </location>
</feature>
<evidence type="ECO:0000256" key="1">
    <source>
        <dbReference type="SAM" id="MobiDB-lite"/>
    </source>
</evidence>
<sequence>MTTQPTPPGTTRPAPGIDIPDRAERERRNAALHAANAETGFFDDHGRPATWPDDIETWTLDSHQHSPDPAHPSF</sequence>